<dbReference type="InterPro" id="IPR036582">
    <property type="entry name" value="Mao_N_sf"/>
</dbReference>
<dbReference type="InterPro" id="IPR035940">
    <property type="entry name" value="CAP_sf"/>
</dbReference>
<keyword evidence="4" id="KW-1185">Reference proteome</keyword>
<dbReference type="Gene3D" id="3.40.33.10">
    <property type="entry name" value="CAP"/>
    <property type="match status" value="1"/>
</dbReference>
<dbReference type="SUPFAM" id="SSF55383">
    <property type="entry name" value="Copper amine oxidase, domain N"/>
    <property type="match status" value="1"/>
</dbReference>
<comment type="caution">
    <text evidence="3">The sequence shown here is derived from an EMBL/GenBank/DDBJ whole genome shotgun (WGS) entry which is preliminary data.</text>
</comment>
<evidence type="ECO:0000259" key="1">
    <source>
        <dbReference type="Pfam" id="PF00188"/>
    </source>
</evidence>
<sequence>MKKLTLRSTMRWLAVGWLAAAIVSSVAYTPISYGASNEITVYLNGAKQKYEQPPLIVEGRTFVPFRAIFESLGAKVSWEPKTRAVFGTKNGLAIELAVGSKVAAVNGKTYSLSAPPLIKNGSILVPLRFISEAFDMYVSWDAREQRIGITSDLAINGRTKRMIAAMASHYAANMKATPFRTKPHVENDYDTGELNATFLDNGLKTANYMRYLAGLPDDLILDEELTHQAQHGAVLLASTDLLSHTPAQPADMNDEFFQTGYESTSTSNIYALYGGSATPDFLSQTVRGYMDDEDSGNVSVLGHRRWILNPSLFRTGFGFAQTASDAHYYSSMQVFDHSRKDKVSYTEVLWPNKGYFPTDVFAGNVPWSVSLNPALYKEPDRNTITVTLERRSHHKVWKLDKKSDNPESARYFNVDTDGYGIPNAIIFRPDGIESYQDGDIFDVTIAGLVSNNGKPATLRYSVHFFD</sequence>
<evidence type="ECO:0000313" key="4">
    <source>
        <dbReference type="Proteomes" id="UP000838686"/>
    </source>
</evidence>
<dbReference type="RefSeq" id="WP_236347039.1">
    <property type="nucleotide sequence ID" value="NZ_CAKMMF010000045.1"/>
</dbReference>
<dbReference type="Pfam" id="PF07833">
    <property type="entry name" value="Cu_amine_oxidN1"/>
    <property type="match status" value="1"/>
</dbReference>
<proteinExistence type="predicted"/>
<organism evidence="3 4">
    <name type="scientific">Paenibacillus plantiphilus</name>
    <dbReference type="NCBI Taxonomy" id="2905650"/>
    <lineage>
        <taxon>Bacteria</taxon>
        <taxon>Bacillati</taxon>
        <taxon>Bacillota</taxon>
        <taxon>Bacilli</taxon>
        <taxon>Bacillales</taxon>
        <taxon>Paenibacillaceae</taxon>
        <taxon>Paenibacillus</taxon>
    </lineage>
</organism>
<feature type="domain" description="SCP" evidence="1">
    <location>
        <begin position="206"/>
        <end position="329"/>
    </location>
</feature>
<dbReference type="InterPro" id="IPR012854">
    <property type="entry name" value="Cu_amine_oxidase-like_N"/>
</dbReference>
<evidence type="ECO:0000259" key="2">
    <source>
        <dbReference type="Pfam" id="PF07833"/>
    </source>
</evidence>
<protein>
    <recommendedName>
        <fullName evidence="5">Copper amine oxidase N-terminal domain-containing protein</fullName>
    </recommendedName>
</protein>
<feature type="domain" description="Copper amine oxidase-like N-terminal" evidence="2">
    <location>
        <begin position="43"/>
        <end position="147"/>
    </location>
</feature>
<dbReference type="Proteomes" id="UP000838686">
    <property type="component" value="Unassembled WGS sequence"/>
</dbReference>
<dbReference type="Pfam" id="PF00188">
    <property type="entry name" value="CAP"/>
    <property type="match status" value="1"/>
</dbReference>
<reference evidence="3" key="1">
    <citation type="submission" date="2022-01" db="EMBL/GenBank/DDBJ databases">
        <authorList>
            <person name="Criscuolo A."/>
        </authorList>
    </citation>
    <scope>NUCLEOTIDE SEQUENCE</scope>
    <source>
        <strain evidence="3">CIP111893</strain>
    </source>
</reference>
<accession>A0ABN8H1H9</accession>
<dbReference type="EMBL" id="CAKMMF010000045">
    <property type="protein sequence ID" value="CAH1224248.1"/>
    <property type="molecule type" value="Genomic_DNA"/>
</dbReference>
<dbReference type="CDD" id="cd05379">
    <property type="entry name" value="CAP_bacterial"/>
    <property type="match status" value="1"/>
</dbReference>
<dbReference type="InterPro" id="IPR014044">
    <property type="entry name" value="CAP_dom"/>
</dbReference>
<evidence type="ECO:0008006" key="5">
    <source>
        <dbReference type="Google" id="ProtNLM"/>
    </source>
</evidence>
<name>A0ABN8H1H9_9BACL</name>
<gene>
    <name evidence="3" type="ORF">PAECIP111893_05109</name>
</gene>
<dbReference type="SUPFAM" id="SSF55797">
    <property type="entry name" value="PR-1-like"/>
    <property type="match status" value="1"/>
</dbReference>
<evidence type="ECO:0000313" key="3">
    <source>
        <dbReference type="EMBL" id="CAH1224248.1"/>
    </source>
</evidence>
<dbReference type="Gene3D" id="3.30.457.10">
    <property type="entry name" value="Copper amine oxidase-like, N-terminal domain"/>
    <property type="match status" value="1"/>
</dbReference>